<comment type="caution">
    <text evidence="1">The sequence shown here is derived from an EMBL/GenBank/DDBJ whole genome shotgun (WGS) entry which is preliminary data.</text>
</comment>
<sequence>LPINSDIDIKESEIETNRSEVDKEIKLEIDIIESDIKKLVTSETNDKSF</sequence>
<feature type="non-terminal residue" evidence="1">
    <location>
        <position position="1"/>
    </location>
</feature>
<reference evidence="1" key="1">
    <citation type="submission" date="2022-08" db="EMBL/GenBank/DDBJ databases">
        <authorList>
            <person name="Kallberg Y."/>
            <person name="Tangrot J."/>
            <person name="Rosling A."/>
        </authorList>
    </citation>
    <scope>NUCLEOTIDE SEQUENCE</scope>
    <source>
        <strain evidence="1">Wild A</strain>
    </source>
</reference>
<gene>
    <name evidence="1" type="ORF">FWILDA_LOCUS14449</name>
</gene>
<evidence type="ECO:0000313" key="2">
    <source>
        <dbReference type="Proteomes" id="UP001153678"/>
    </source>
</evidence>
<keyword evidence="2" id="KW-1185">Reference proteome</keyword>
<dbReference type="AlphaFoldDB" id="A0A9W4WW47"/>
<name>A0A9W4WW47_9GLOM</name>
<dbReference type="Proteomes" id="UP001153678">
    <property type="component" value="Unassembled WGS sequence"/>
</dbReference>
<proteinExistence type="predicted"/>
<evidence type="ECO:0000313" key="1">
    <source>
        <dbReference type="EMBL" id="CAI2190186.1"/>
    </source>
</evidence>
<organism evidence="1 2">
    <name type="scientific">Funneliformis geosporum</name>
    <dbReference type="NCBI Taxonomy" id="1117311"/>
    <lineage>
        <taxon>Eukaryota</taxon>
        <taxon>Fungi</taxon>
        <taxon>Fungi incertae sedis</taxon>
        <taxon>Mucoromycota</taxon>
        <taxon>Glomeromycotina</taxon>
        <taxon>Glomeromycetes</taxon>
        <taxon>Glomerales</taxon>
        <taxon>Glomeraceae</taxon>
        <taxon>Funneliformis</taxon>
    </lineage>
</organism>
<accession>A0A9W4WW47</accession>
<dbReference type="EMBL" id="CAMKVN010006366">
    <property type="protein sequence ID" value="CAI2190186.1"/>
    <property type="molecule type" value="Genomic_DNA"/>
</dbReference>
<protein>
    <submittedName>
        <fullName evidence="1">6511_t:CDS:1</fullName>
    </submittedName>
</protein>